<evidence type="ECO:0000256" key="3">
    <source>
        <dbReference type="ARBA" id="ARBA00022989"/>
    </source>
</evidence>
<dbReference type="PANTHER" id="PTHR37306:SF1">
    <property type="entry name" value="COLICIN V PRODUCTION PROTEIN"/>
    <property type="match status" value="1"/>
</dbReference>
<feature type="transmembrane region" description="Helical" evidence="5">
    <location>
        <begin position="108"/>
        <end position="130"/>
    </location>
</feature>
<dbReference type="OrthoDB" id="2143375at2"/>
<dbReference type="RefSeq" id="WP_035452212.1">
    <property type="nucleotide sequence ID" value="NZ_AZGA01000084.1"/>
</dbReference>
<dbReference type="GO" id="GO:0016020">
    <property type="term" value="C:membrane"/>
    <property type="evidence" value="ECO:0007669"/>
    <property type="project" value="UniProtKB-SubCell"/>
</dbReference>
<dbReference type="GO" id="GO:0009403">
    <property type="term" value="P:toxin biosynthetic process"/>
    <property type="evidence" value="ECO:0007669"/>
    <property type="project" value="InterPro"/>
</dbReference>
<name>X0PE61_9LACO</name>
<organism evidence="6 7">
    <name type="scientific">Agrilactobacillus composti DSM 18527 = JCM 14202</name>
    <dbReference type="NCBI Taxonomy" id="1423734"/>
    <lineage>
        <taxon>Bacteria</taxon>
        <taxon>Bacillati</taxon>
        <taxon>Bacillota</taxon>
        <taxon>Bacilli</taxon>
        <taxon>Lactobacillales</taxon>
        <taxon>Lactobacillaceae</taxon>
        <taxon>Agrilactobacillus</taxon>
    </lineage>
</organism>
<dbReference type="EMBL" id="AZGA01000084">
    <property type="protein sequence ID" value="KRM31058.1"/>
    <property type="molecule type" value="Genomic_DNA"/>
</dbReference>
<comment type="subcellular location">
    <subcellularLocation>
        <location evidence="1">Membrane</location>
        <topology evidence="1">Multi-pass membrane protein</topology>
    </subcellularLocation>
</comment>
<dbReference type="PATRIC" id="fig|1423734.3.peg.1073"/>
<dbReference type="eggNOG" id="COG1286">
    <property type="taxonomic scope" value="Bacteria"/>
</dbReference>
<accession>X0PE61</accession>
<dbReference type="STRING" id="1423734.FC83_GL001060"/>
<evidence type="ECO:0000256" key="1">
    <source>
        <dbReference type="ARBA" id="ARBA00004141"/>
    </source>
</evidence>
<dbReference type="Pfam" id="PF02674">
    <property type="entry name" value="Colicin_V"/>
    <property type="match status" value="1"/>
</dbReference>
<evidence type="ECO:0000256" key="4">
    <source>
        <dbReference type="ARBA" id="ARBA00023136"/>
    </source>
</evidence>
<evidence type="ECO:0000313" key="7">
    <source>
        <dbReference type="Proteomes" id="UP000051236"/>
    </source>
</evidence>
<sequence>MLSFFIILLLIGALIRGAHRGFLRQLIFSVGSLVVFFVAWHYNDPLSHSVAKCLNIFSRQNFVADQMTRAISFGLIFILGQLLISWLARASKAITWIPVIHQTNALAGGLLNLILVYCVIFIFLWIGNFLPYDNIHQLIANSPVASWITQQTPLLTETFIHKIFGS</sequence>
<dbReference type="AlphaFoldDB" id="X0PE61"/>
<dbReference type="PANTHER" id="PTHR37306">
    <property type="entry name" value="COLICIN V PRODUCTION PROTEIN"/>
    <property type="match status" value="1"/>
</dbReference>
<feature type="transmembrane region" description="Helical" evidence="5">
    <location>
        <begin position="67"/>
        <end position="88"/>
    </location>
</feature>
<keyword evidence="2 5" id="KW-0812">Transmembrane</keyword>
<dbReference type="Proteomes" id="UP000051236">
    <property type="component" value="Unassembled WGS sequence"/>
</dbReference>
<dbReference type="InterPro" id="IPR003825">
    <property type="entry name" value="Colicin-V_CvpA"/>
</dbReference>
<keyword evidence="7" id="KW-1185">Reference proteome</keyword>
<proteinExistence type="predicted"/>
<comment type="caution">
    <text evidence="6">The sequence shown here is derived from an EMBL/GenBank/DDBJ whole genome shotgun (WGS) entry which is preliminary data.</text>
</comment>
<evidence type="ECO:0000256" key="2">
    <source>
        <dbReference type="ARBA" id="ARBA00022692"/>
    </source>
</evidence>
<keyword evidence="3 5" id="KW-1133">Transmembrane helix</keyword>
<evidence type="ECO:0000256" key="5">
    <source>
        <dbReference type="SAM" id="Phobius"/>
    </source>
</evidence>
<keyword evidence="4 5" id="KW-0472">Membrane</keyword>
<gene>
    <name evidence="6" type="ORF">FC83_GL001060</name>
</gene>
<evidence type="ECO:0000313" key="6">
    <source>
        <dbReference type="EMBL" id="KRM31058.1"/>
    </source>
</evidence>
<feature type="transmembrane region" description="Helical" evidence="5">
    <location>
        <begin position="27"/>
        <end position="46"/>
    </location>
</feature>
<reference evidence="6 7" key="1">
    <citation type="journal article" date="2015" name="Genome Announc.">
        <title>Expanding the biotechnology potential of lactobacilli through comparative genomics of 213 strains and associated genera.</title>
        <authorList>
            <person name="Sun Z."/>
            <person name="Harris H.M."/>
            <person name="McCann A."/>
            <person name="Guo C."/>
            <person name="Argimon S."/>
            <person name="Zhang W."/>
            <person name="Yang X."/>
            <person name="Jeffery I.B."/>
            <person name="Cooney J.C."/>
            <person name="Kagawa T.F."/>
            <person name="Liu W."/>
            <person name="Song Y."/>
            <person name="Salvetti E."/>
            <person name="Wrobel A."/>
            <person name="Rasinkangas P."/>
            <person name="Parkhill J."/>
            <person name="Rea M.C."/>
            <person name="O'Sullivan O."/>
            <person name="Ritari J."/>
            <person name="Douillard F.P."/>
            <person name="Paul Ross R."/>
            <person name="Yang R."/>
            <person name="Briner A.E."/>
            <person name="Felis G.E."/>
            <person name="de Vos W.M."/>
            <person name="Barrangou R."/>
            <person name="Klaenhammer T.R."/>
            <person name="Caufield P.W."/>
            <person name="Cui Y."/>
            <person name="Zhang H."/>
            <person name="O'Toole P.W."/>
        </authorList>
    </citation>
    <scope>NUCLEOTIDE SEQUENCE [LARGE SCALE GENOMIC DNA]</scope>
    <source>
        <strain evidence="6 7">DSM 18527</strain>
    </source>
</reference>
<evidence type="ECO:0008006" key="8">
    <source>
        <dbReference type="Google" id="ProtNLM"/>
    </source>
</evidence>
<protein>
    <recommendedName>
        <fullName evidence="8">CvpA family protein</fullName>
    </recommendedName>
</protein>